<keyword evidence="2" id="KW-0479">Metal-binding</keyword>
<reference evidence="7 8" key="2">
    <citation type="submission" date="2017-02" db="EMBL/GenBank/DDBJ databases">
        <title>Draft genome sequence of Streptomyces phaeoluteigriseus type strain DSM41896.</title>
        <authorList>
            <person name="Salih T.S."/>
            <person name="Algora Gallardo L."/>
            <person name="Melo Santos T."/>
            <person name="Filgueira Martinez S."/>
            <person name="Herron P.R."/>
        </authorList>
    </citation>
    <scope>NUCLEOTIDE SEQUENCE [LARGE SCALE GENOMIC DNA]</scope>
    <source>
        <strain evidence="7 8">DSM 41896</strain>
    </source>
</reference>
<keyword evidence="3" id="KW-0378">Hydrolase</keyword>
<dbReference type="GO" id="GO:0008270">
    <property type="term" value="F:zinc ion binding"/>
    <property type="evidence" value="ECO:0007669"/>
    <property type="project" value="InterPro"/>
</dbReference>
<protein>
    <submittedName>
        <fullName evidence="7">Peptidase M10</fullName>
    </submittedName>
</protein>
<dbReference type="SUPFAM" id="SSF55486">
    <property type="entry name" value="Metalloproteases ('zincins'), catalytic domain"/>
    <property type="match status" value="1"/>
</dbReference>
<accession>A0A1V6MJ32</accession>
<dbReference type="GO" id="GO:0004222">
    <property type="term" value="F:metalloendopeptidase activity"/>
    <property type="evidence" value="ECO:0007669"/>
    <property type="project" value="InterPro"/>
</dbReference>
<dbReference type="Pfam" id="PF00413">
    <property type="entry name" value="Peptidase_M10"/>
    <property type="match status" value="1"/>
</dbReference>
<dbReference type="GO" id="GO:0006508">
    <property type="term" value="P:proteolysis"/>
    <property type="evidence" value="ECO:0007669"/>
    <property type="project" value="UniProtKB-KW"/>
</dbReference>
<feature type="signal peptide" evidence="5">
    <location>
        <begin position="1"/>
        <end position="29"/>
    </location>
</feature>
<dbReference type="Proteomes" id="UP000184286">
    <property type="component" value="Unassembled WGS sequence"/>
</dbReference>
<dbReference type="InterPro" id="IPR001818">
    <property type="entry name" value="Pept_M10_metallopeptidase"/>
</dbReference>
<evidence type="ECO:0000256" key="5">
    <source>
        <dbReference type="SAM" id="SignalP"/>
    </source>
</evidence>
<evidence type="ECO:0000313" key="8">
    <source>
        <dbReference type="Proteomes" id="UP000184286"/>
    </source>
</evidence>
<evidence type="ECO:0000256" key="1">
    <source>
        <dbReference type="ARBA" id="ARBA00022670"/>
    </source>
</evidence>
<dbReference type="Gene3D" id="3.40.390.10">
    <property type="entry name" value="Collagenase (Catalytic Domain)"/>
    <property type="match status" value="1"/>
</dbReference>
<name>A0A1V6MJ32_9ACTN</name>
<dbReference type="InterPro" id="IPR024079">
    <property type="entry name" value="MetalloPept_cat_dom_sf"/>
</dbReference>
<dbReference type="GO" id="GO:0031012">
    <property type="term" value="C:extracellular matrix"/>
    <property type="evidence" value="ECO:0007669"/>
    <property type="project" value="InterPro"/>
</dbReference>
<evidence type="ECO:0000259" key="6">
    <source>
        <dbReference type="Pfam" id="PF00413"/>
    </source>
</evidence>
<evidence type="ECO:0000256" key="4">
    <source>
        <dbReference type="ARBA" id="ARBA00022833"/>
    </source>
</evidence>
<proteinExistence type="predicted"/>
<dbReference type="EMBL" id="MPOH02000020">
    <property type="protein sequence ID" value="OQD52313.1"/>
    <property type="molecule type" value="Genomic_DNA"/>
</dbReference>
<gene>
    <name evidence="7" type="ORF">BM536_035660</name>
</gene>
<comment type="caution">
    <text evidence="7">The sequence shown here is derived from an EMBL/GenBank/DDBJ whole genome shotgun (WGS) entry which is preliminary data.</text>
</comment>
<organism evidence="7 8">
    <name type="scientific">Streptomyces phaeoluteigriseus</name>
    <dbReference type="NCBI Taxonomy" id="114686"/>
    <lineage>
        <taxon>Bacteria</taxon>
        <taxon>Bacillati</taxon>
        <taxon>Actinomycetota</taxon>
        <taxon>Actinomycetes</taxon>
        <taxon>Kitasatosporales</taxon>
        <taxon>Streptomycetaceae</taxon>
        <taxon>Streptomyces</taxon>
        <taxon>Streptomyces aurantiacus group</taxon>
    </lineage>
</organism>
<sequence length="337" mass="34554">MGGTTATAVRRVVVAALTVVSLAALGGKAAPPRAGDDTCALAPGALTVEDLPAGSSVLGCAAVGRLVTHAGAGVTVPGPGTKVSVDALTADGSLHGFTLEVAADGTVSYDLTDTAAHARAPGAHHHARASAAAPGRARAACADGAYATTGHKEYDTYEWFLGDGALPGDLAPDDARRAFEDAIGTITASRNDCGFGDTVTARARFLSRTGNEADVDRDARCLARDGLSVWDAGDLSSGVVATTCSWSRAVPGGPDALREADVRFNTRDHTFTDRLTDICSNTYDLRSVATHEAGHVFGLAHVGQSHESQTMFTNSFVCSTTARTLGRGDVLGLRALY</sequence>
<feature type="domain" description="Peptidase M10 metallopeptidase" evidence="6">
    <location>
        <begin position="258"/>
        <end position="337"/>
    </location>
</feature>
<evidence type="ECO:0000256" key="3">
    <source>
        <dbReference type="ARBA" id="ARBA00022801"/>
    </source>
</evidence>
<keyword evidence="1" id="KW-0645">Protease</keyword>
<keyword evidence="4" id="KW-0862">Zinc</keyword>
<evidence type="ECO:0000313" key="7">
    <source>
        <dbReference type="EMBL" id="OQD52313.1"/>
    </source>
</evidence>
<dbReference type="STRING" id="114686.BM536_035660"/>
<dbReference type="OrthoDB" id="5188902at2"/>
<dbReference type="AlphaFoldDB" id="A0A1V6MJ32"/>
<evidence type="ECO:0000256" key="2">
    <source>
        <dbReference type="ARBA" id="ARBA00022723"/>
    </source>
</evidence>
<keyword evidence="5" id="KW-0732">Signal</keyword>
<feature type="chain" id="PRO_5012302893" evidence="5">
    <location>
        <begin position="30"/>
        <end position="337"/>
    </location>
</feature>
<reference evidence="8" key="1">
    <citation type="submission" date="2016-11" db="EMBL/GenBank/DDBJ databases">
        <authorList>
            <person name="Schniete J.K."/>
            <person name="Salih T."/>
            <person name="Algora Gallardo L."/>
            <person name="Martinez Fernandez S."/>
            <person name="Herron P.R."/>
        </authorList>
    </citation>
    <scope>NUCLEOTIDE SEQUENCE [LARGE SCALE GENOMIC DNA]</scope>
    <source>
        <strain evidence="8">DSM 41896</strain>
    </source>
</reference>